<dbReference type="AlphaFoldDB" id="A6NX59"/>
<proteinExistence type="predicted"/>
<accession>A6NX59</accession>
<comment type="caution">
    <text evidence="1">The sequence shown here is derived from an EMBL/GenBank/DDBJ whole genome shotgun (WGS) entry which is preliminary data.</text>
</comment>
<reference evidence="1 2" key="1">
    <citation type="submission" date="2007-04" db="EMBL/GenBank/DDBJ databases">
        <authorList>
            <person name="Fulton L."/>
            <person name="Clifton S."/>
            <person name="Fulton B."/>
            <person name="Xu J."/>
            <person name="Minx P."/>
            <person name="Pepin K.H."/>
            <person name="Johnson M."/>
            <person name="Thiruvilangam P."/>
            <person name="Bhonagiri V."/>
            <person name="Nash W.E."/>
            <person name="Mardis E.R."/>
            <person name="Wilson R.K."/>
        </authorList>
    </citation>
    <scope>NUCLEOTIDE SEQUENCE [LARGE SCALE GENOMIC DNA]</scope>
    <source>
        <strain evidence="1 2">ATCC 29799</strain>
    </source>
</reference>
<reference evidence="1 2" key="2">
    <citation type="submission" date="2007-06" db="EMBL/GenBank/DDBJ databases">
        <title>Draft genome sequence of Pseudoflavonifractor capillosus ATCC 29799.</title>
        <authorList>
            <person name="Sudarsanam P."/>
            <person name="Ley R."/>
            <person name="Guruge J."/>
            <person name="Turnbaugh P.J."/>
            <person name="Mahowald M."/>
            <person name="Liep D."/>
            <person name="Gordon J."/>
        </authorList>
    </citation>
    <scope>NUCLEOTIDE SEQUENCE [LARGE SCALE GENOMIC DNA]</scope>
    <source>
        <strain evidence="1 2">ATCC 29799</strain>
    </source>
</reference>
<gene>
    <name evidence="1" type="ORF">BACCAP_02804</name>
</gene>
<evidence type="ECO:0000313" key="2">
    <source>
        <dbReference type="Proteomes" id="UP000003639"/>
    </source>
</evidence>
<organism evidence="1 2">
    <name type="scientific">Pseudoflavonifractor capillosus ATCC 29799</name>
    <dbReference type="NCBI Taxonomy" id="411467"/>
    <lineage>
        <taxon>Bacteria</taxon>
        <taxon>Bacillati</taxon>
        <taxon>Bacillota</taxon>
        <taxon>Clostridia</taxon>
        <taxon>Eubacteriales</taxon>
        <taxon>Oscillospiraceae</taxon>
        <taxon>Pseudoflavonifractor</taxon>
    </lineage>
</organism>
<protein>
    <submittedName>
        <fullName evidence="1">Uncharacterized protein</fullName>
    </submittedName>
</protein>
<dbReference type="Proteomes" id="UP000003639">
    <property type="component" value="Unassembled WGS sequence"/>
</dbReference>
<dbReference type="STRING" id="411467.BACCAP_02804"/>
<sequence>MIVELTQMTVFNKTYLYKLYNNTSGQSSIERVKSKKVKSPEQK</sequence>
<dbReference type="EMBL" id="AAXG02000019">
    <property type="protein sequence ID" value="EDM99407.1"/>
    <property type="molecule type" value="Genomic_DNA"/>
</dbReference>
<keyword evidence="2" id="KW-1185">Reference proteome</keyword>
<name>A6NX59_9FIRM</name>
<evidence type="ECO:0000313" key="1">
    <source>
        <dbReference type="EMBL" id="EDM99407.1"/>
    </source>
</evidence>